<evidence type="ECO:0000313" key="8">
    <source>
        <dbReference type="Proteomes" id="UP000282263"/>
    </source>
</evidence>
<dbReference type="InterPro" id="IPR050263">
    <property type="entry name" value="Bact_Fimbrial_Adh_Pro"/>
</dbReference>
<evidence type="ECO:0000256" key="3">
    <source>
        <dbReference type="ARBA" id="ARBA00022729"/>
    </source>
</evidence>
<comment type="subcellular location">
    <subcellularLocation>
        <location evidence="1">Fimbrium</location>
    </subcellularLocation>
</comment>
<evidence type="ECO:0000313" key="7">
    <source>
        <dbReference type="EMBL" id="RTQ26054.1"/>
    </source>
</evidence>
<dbReference type="EMBL" id="RXPP01000004">
    <property type="protein sequence ID" value="RTQ26054.1"/>
    <property type="molecule type" value="Genomic_DNA"/>
</dbReference>
<dbReference type="Proteomes" id="UP000282263">
    <property type="component" value="Unassembled WGS sequence"/>
</dbReference>
<evidence type="ECO:0000259" key="6">
    <source>
        <dbReference type="Pfam" id="PF00419"/>
    </source>
</evidence>
<name>A0A9Q7NUD6_9ENTR</name>
<proteinExistence type="inferred from homology"/>
<organism evidence="7 8">
    <name type="scientific">Enterobacter mori</name>
    <dbReference type="NCBI Taxonomy" id="539813"/>
    <lineage>
        <taxon>Bacteria</taxon>
        <taxon>Pseudomonadati</taxon>
        <taxon>Pseudomonadota</taxon>
        <taxon>Gammaproteobacteria</taxon>
        <taxon>Enterobacterales</taxon>
        <taxon>Enterobacteriaceae</taxon>
        <taxon>Enterobacter</taxon>
    </lineage>
</organism>
<comment type="similarity">
    <text evidence="2">Belongs to the fimbrial protein family.</text>
</comment>
<feature type="signal peptide" evidence="5">
    <location>
        <begin position="1"/>
        <end position="23"/>
    </location>
</feature>
<reference evidence="7 8" key="1">
    <citation type="submission" date="2018-12" db="EMBL/GenBank/DDBJ databases">
        <title>The Batch Genome Submission of Enterobacter spp. strains.</title>
        <authorList>
            <person name="Wei L."/>
            <person name="Wu W."/>
            <person name="Lin J."/>
            <person name="Zhang X."/>
            <person name="Feng Y."/>
            <person name="Zong Z."/>
        </authorList>
    </citation>
    <scope>NUCLEOTIDE SEQUENCE [LARGE SCALE GENOMIC DNA]</scope>
    <source>
        <strain evidence="7 8">SCEM020047</strain>
    </source>
</reference>
<dbReference type="NCBIfam" id="NF011817">
    <property type="entry name" value="PRK15289.1"/>
    <property type="match status" value="1"/>
</dbReference>
<dbReference type="GO" id="GO:0043709">
    <property type="term" value="P:cell adhesion involved in single-species biofilm formation"/>
    <property type="evidence" value="ECO:0007669"/>
    <property type="project" value="TreeGrafter"/>
</dbReference>
<dbReference type="SUPFAM" id="SSF49401">
    <property type="entry name" value="Bacterial adhesins"/>
    <property type="match status" value="1"/>
</dbReference>
<feature type="chain" id="PRO_5040149746" evidence="5">
    <location>
        <begin position="24"/>
        <end position="190"/>
    </location>
</feature>
<dbReference type="PANTHER" id="PTHR33420:SF3">
    <property type="entry name" value="FIMBRIAL SUBUNIT ELFA"/>
    <property type="match status" value="1"/>
</dbReference>
<evidence type="ECO:0000256" key="4">
    <source>
        <dbReference type="ARBA" id="ARBA00023263"/>
    </source>
</evidence>
<dbReference type="RefSeq" id="WP_108417226.1">
    <property type="nucleotide sequence ID" value="NZ_CABIVX010000003.1"/>
</dbReference>
<keyword evidence="3 5" id="KW-0732">Signal</keyword>
<evidence type="ECO:0000256" key="5">
    <source>
        <dbReference type="SAM" id="SignalP"/>
    </source>
</evidence>
<feature type="domain" description="Fimbrial-type adhesion" evidence="6">
    <location>
        <begin position="28"/>
        <end position="188"/>
    </location>
</feature>
<evidence type="ECO:0000256" key="1">
    <source>
        <dbReference type="ARBA" id="ARBA00004561"/>
    </source>
</evidence>
<gene>
    <name evidence="7" type="ORF">EKN29_05670</name>
</gene>
<accession>A0A9Q7NUD6</accession>
<dbReference type="Gene3D" id="2.60.40.1090">
    <property type="entry name" value="Fimbrial-type adhesion domain"/>
    <property type="match status" value="1"/>
</dbReference>
<dbReference type="Pfam" id="PF00419">
    <property type="entry name" value="Fimbrial"/>
    <property type="match status" value="1"/>
</dbReference>
<dbReference type="InterPro" id="IPR008966">
    <property type="entry name" value="Adhesion_dom_sf"/>
</dbReference>
<sequence length="190" mass="19972">MKRNWITGSFVLCSLFMANQALASDGVVHFTGEVIDSTCEVTTDTIGQTVALGKVNRSAFGSIVGSTAAPTEFSIKLEKCPATYTQAAARFDGTEASDGNGDLAIGTPITASTPGDYTGEGTETAATGVAIRIYNRADNSQVKLYKDSSYTTIDSGNAELKFIARYIATSADVTPGTANADSQFTIEYMK</sequence>
<dbReference type="PANTHER" id="PTHR33420">
    <property type="entry name" value="FIMBRIAL SUBUNIT ELFA-RELATED"/>
    <property type="match status" value="1"/>
</dbReference>
<keyword evidence="4" id="KW-0281">Fimbrium</keyword>
<comment type="caution">
    <text evidence="7">The sequence shown here is derived from an EMBL/GenBank/DDBJ whole genome shotgun (WGS) entry which is preliminary data.</text>
</comment>
<evidence type="ECO:0000256" key="2">
    <source>
        <dbReference type="ARBA" id="ARBA00006671"/>
    </source>
</evidence>
<dbReference type="AlphaFoldDB" id="A0A9Q7NUD6"/>
<dbReference type="InterPro" id="IPR036937">
    <property type="entry name" value="Adhesion_dom_fimbrial_sf"/>
</dbReference>
<protein>
    <submittedName>
        <fullName evidence="7">Fimbrial protein</fullName>
    </submittedName>
</protein>
<dbReference type="InterPro" id="IPR000259">
    <property type="entry name" value="Adhesion_dom_fimbrial"/>
</dbReference>
<dbReference type="GO" id="GO:0009289">
    <property type="term" value="C:pilus"/>
    <property type="evidence" value="ECO:0007669"/>
    <property type="project" value="UniProtKB-SubCell"/>
</dbReference>